<dbReference type="InterPro" id="IPR013211">
    <property type="entry name" value="LVIVD"/>
</dbReference>
<reference evidence="1" key="1">
    <citation type="journal article" date="2020" name="mSystems">
        <title>Genome- and Community-Level Interaction Insights into Carbon Utilization and Element Cycling Functions of Hydrothermarchaeota in Hydrothermal Sediment.</title>
        <authorList>
            <person name="Zhou Z."/>
            <person name="Liu Y."/>
            <person name="Xu W."/>
            <person name="Pan J."/>
            <person name="Luo Z.H."/>
            <person name="Li M."/>
        </authorList>
    </citation>
    <scope>NUCLEOTIDE SEQUENCE [LARGE SCALE GENOMIC DNA]</scope>
    <source>
        <strain evidence="1">SpSt-906</strain>
    </source>
</reference>
<accession>A0A7C3Z2Y6</accession>
<evidence type="ECO:0000313" key="1">
    <source>
        <dbReference type="EMBL" id="HGE99339.1"/>
    </source>
</evidence>
<dbReference type="AlphaFoldDB" id="A0A7C3Z2Y6"/>
<organism evidence="1">
    <name type="scientific">candidate division WOR-3 bacterium</name>
    <dbReference type="NCBI Taxonomy" id="2052148"/>
    <lineage>
        <taxon>Bacteria</taxon>
        <taxon>Bacteria division WOR-3</taxon>
    </lineage>
</organism>
<protein>
    <recommendedName>
        <fullName evidence="2">WD40 repeat domain-containing protein</fullName>
    </recommendedName>
</protein>
<gene>
    <name evidence="1" type="ORF">ENX07_04635</name>
</gene>
<dbReference type="InterPro" id="IPR011044">
    <property type="entry name" value="Quino_amine_DH_bsu"/>
</dbReference>
<name>A0A7C3Z2Y6_UNCW3</name>
<proteinExistence type="predicted"/>
<dbReference type="Pfam" id="PF08309">
    <property type="entry name" value="LVIVD"/>
    <property type="match status" value="2"/>
</dbReference>
<sequence>MPLNLRRWLVFFITFSLFCGYPKPKPERFTYLSELRLKGYPNEIFIYEKDGRTYSFVATGQAGLEIIDITKKDSLKKVLEYSDGANSCQDCWVSESLCFLAYGKKELEILKFFLPETVFPIGANEYSVAYGLALSFDTARNLIYCAAREQFITFDVSDPRYPQDIKKENFPSVRGIYEDGGFLYLACEQLGVFIYQTTDSFPIRVSSFDSSYNARDCWVKDTLLFIADGRYLTIASVADKSSPHFLVSIPISGYAQKVTGFNNYLFLSCGEGGLYLYDISSFPPVEVGRIDLPYVRCATFLPERSWLLVGERDRGIVVYELTTDYGR</sequence>
<dbReference type="EMBL" id="DTMQ01000031">
    <property type="protein sequence ID" value="HGE99339.1"/>
    <property type="molecule type" value="Genomic_DNA"/>
</dbReference>
<evidence type="ECO:0008006" key="2">
    <source>
        <dbReference type="Google" id="ProtNLM"/>
    </source>
</evidence>
<comment type="caution">
    <text evidence="1">The sequence shown here is derived from an EMBL/GenBank/DDBJ whole genome shotgun (WGS) entry which is preliminary data.</text>
</comment>
<dbReference type="SUPFAM" id="SSF50969">
    <property type="entry name" value="YVTN repeat-like/Quinoprotein amine dehydrogenase"/>
    <property type="match status" value="1"/>
</dbReference>